<organism evidence="2 3">
    <name type="scientific">Polypterus senegalus</name>
    <name type="common">Senegal bichir</name>
    <dbReference type="NCBI Taxonomy" id="55291"/>
    <lineage>
        <taxon>Eukaryota</taxon>
        <taxon>Metazoa</taxon>
        <taxon>Chordata</taxon>
        <taxon>Craniata</taxon>
        <taxon>Vertebrata</taxon>
        <taxon>Euteleostomi</taxon>
        <taxon>Actinopterygii</taxon>
        <taxon>Polypteriformes</taxon>
        <taxon>Polypteridae</taxon>
        <taxon>Polypterus</taxon>
    </lineage>
</organism>
<feature type="compositionally biased region" description="Low complexity" evidence="1">
    <location>
        <begin position="54"/>
        <end position="69"/>
    </location>
</feature>
<keyword evidence="3" id="KW-1185">Reference proteome</keyword>
<reference evidence="2" key="1">
    <citation type="journal article" date="2021" name="Cell">
        <title>Tracing the genetic footprints of vertebrate landing in non-teleost ray-finned fishes.</title>
        <authorList>
            <person name="Bi X."/>
            <person name="Wang K."/>
            <person name="Yang L."/>
            <person name="Pan H."/>
            <person name="Jiang H."/>
            <person name="Wei Q."/>
            <person name="Fang M."/>
            <person name="Yu H."/>
            <person name="Zhu C."/>
            <person name="Cai Y."/>
            <person name="He Y."/>
            <person name="Gan X."/>
            <person name="Zeng H."/>
            <person name="Yu D."/>
            <person name="Zhu Y."/>
            <person name="Jiang H."/>
            <person name="Qiu Q."/>
            <person name="Yang H."/>
            <person name="Zhang Y.E."/>
            <person name="Wang W."/>
            <person name="Zhu M."/>
            <person name="He S."/>
            <person name="Zhang G."/>
        </authorList>
    </citation>
    <scope>NUCLEOTIDE SEQUENCE</scope>
    <source>
        <strain evidence="2">Bchr_001</strain>
    </source>
</reference>
<evidence type="ECO:0000256" key="1">
    <source>
        <dbReference type="SAM" id="MobiDB-lite"/>
    </source>
</evidence>
<dbReference type="PANTHER" id="PTHR21356">
    <property type="entry name" value="ARMADILLO REPEAT CONTAINING 2"/>
    <property type="match status" value="1"/>
</dbReference>
<feature type="region of interest" description="Disordered" evidence="1">
    <location>
        <begin position="1"/>
        <end position="91"/>
    </location>
</feature>
<protein>
    <submittedName>
        <fullName evidence="2">ARMC2 protein</fullName>
    </submittedName>
</protein>
<evidence type="ECO:0000313" key="2">
    <source>
        <dbReference type="EMBL" id="MBN3291874.1"/>
    </source>
</evidence>
<proteinExistence type="predicted"/>
<feature type="compositionally biased region" description="Polar residues" evidence="1">
    <location>
        <begin position="14"/>
        <end position="24"/>
    </location>
</feature>
<dbReference type="PANTHER" id="PTHR21356:SF1">
    <property type="entry name" value="ARMADILLO REPEAT-CONTAINING PROTEIN 2"/>
    <property type="match status" value="1"/>
</dbReference>
<comment type="caution">
    <text evidence="2">The sequence shown here is derived from an EMBL/GenBank/DDBJ whole genome shotgun (WGS) entry which is preliminary data.</text>
</comment>
<sequence length="162" mass="18082">MSSVKKKTEPFYVKSSSNQKTSAEIINEARMSVRILNTKRPLTPREDERKLFGSTSSRTSDSRPPSSFSLHARSFDLPDSRPVSAKRLSPLENKPQLPLAIENEIDTPLPLPKPPVDPVKIKKISNARARLFKAASQGALPTIMKPEECKQNIILLLLTTIH</sequence>
<feature type="non-terminal residue" evidence="2">
    <location>
        <position position="1"/>
    </location>
</feature>
<dbReference type="InterPro" id="IPR038905">
    <property type="entry name" value="ARMC2"/>
</dbReference>
<feature type="non-terminal residue" evidence="2">
    <location>
        <position position="162"/>
    </location>
</feature>
<evidence type="ECO:0000313" key="3">
    <source>
        <dbReference type="Proteomes" id="UP001166052"/>
    </source>
</evidence>
<dbReference type="Proteomes" id="UP001166052">
    <property type="component" value="Unassembled WGS sequence"/>
</dbReference>
<gene>
    <name evidence="2" type="primary">Armc2_0</name>
    <name evidence="2" type="ORF">GTO92_0002115</name>
</gene>
<accession>A0ABS2Z099</accession>
<dbReference type="EMBL" id="JAAWVN010014392">
    <property type="protein sequence ID" value="MBN3291874.1"/>
    <property type="molecule type" value="Genomic_DNA"/>
</dbReference>
<name>A0ABS2Z099_POLSE</name>